<organism evidence="2 3">
    <name type="scientific">Lithospermum erythrorhizon</name>
    <name type="common">Purple gromwell</name>
    <name type="synonym">Lithospermum officinale var. erythrorhizon</name>
    <dbReference type="NCBI Taxonomy" id="34254"/>
    <lineage>
        <taxon>Eukaryota</taxon>
        <taxon>Viridiplantae</taxon>
        <taxon>Streptophyta</taxon>
        <taxon>Embryophyta</taxon>
        <taxon>Tracheophyta</taxon>
        <taxon>Spermatophyta</taxon>
        <taxon>Magnoliopsida</taxon>
        <taxon>eudicotyledons</taxon>
        <taxon>Gunneridae</taxon>
        <taxon>Pentapetalae</taxon>
        <taxon>asterids</taxon>
        <taxon>lamiids</taxon>
        <taxon>Boraginales</taxon>
        <taxon>Boraginaceae</taxon>
        <taxon>Boraginoideae</taxon>
        <taxon>Lithospermeae</taxon>
        <taxon>Lithospermum</taxon>
    </lineage>
</organism>
<evidence type="ECO:0000313" key="3">
    <source>
        <dbReference type="Proteomes" id="UP001454036"/>
    </source>
</evidence>
<name>A0AAV3RJP8_LITER</name>
<feature type="transmembrane region" description="Helical" evidence="1">
    <location>
        <begin position="202"/>
        <end position="224"/>
    </location>
</feature>
<protein>
    <submittedName>
        <fullName evidence="2">Uncharacterized protein</fullName>
    </submittedName>
</protein>
<sequence>MGATIPARIQPGSIDHVPFPTVVSCLGASLALREKARRRKSQDQSPGQTTLPQEELCYAPPIPIERKSCLVIPRLQHVRSLTPRAAAAVSRTDRRLTCTASLAAAKGLDVLPCYGSLRSKPGAALGPNKGENRAISRPFAIAIRTARLSTAWLRYRSYVVVDLKSSIPAIPECLLSSARSFARSKQDEVALLRRQGSLLDNLLLILVQLPLPFVVLVKGLAGAAKPGS</sequence>
<reference evidence="2 3" key="1">
    <citation type="submission" date="2024-01" db="EMBL/GenBank/DDBJ databases">
        <title>The complete chloroplast genome sequence of Lithospermum erythrorhizon: insights into the phylogenetic relationship among Boraginaceae species and the maternal lineages of purple gromwells.</title>
        <authorList>
            <person name="Okada T."/>
            <person name="Watanabe K."/>
        </authorList>
    </citation>
    <scope>NUCLEOTIDE SEQUENCE [LARGE SCALE GENOMIC DNA]</scope>
</reference>
<comment type="caution">
    <text evidence="2">The sequence shown here is derived from an EMBL/GenBank/DDBJ whole genome shotgun (WGS) entry which is preliminary data.</text>
</comment>
<proteinExistence type="predicted"/>
<dbReference type="Proteomes" id="UP001454036">
    <property type="component" value="Unassembled WGS sequence"/>
</dbReference>
<accession>A0AAV3RJP8</accession>
<keyword evidence="1" id="KW-1133">Transmembrane helix</keyword>
<dbReference type="EMBL" id="BAABME010009464">
    <property type="protein sequence ID" value="GAA0175218.1"/>
    <property type="molecule type" value="Genomic_DNA"/>
</dbReference>
<keyword evidence="1" id="KW-0812">Transmembrane</keyword>
<keyword evidence="3" id="KW-1185">Reference proteome</keyword>
<evidence type="ECO:0000313" key="2">
    <source>
        <dbReference type="EMBL" id="GAA0175218.1"/>
    </source>
</evidence>
<keyword evidence="1" id="KW-0472">Membrane</keyword>
<evidence type="ECO:0000256" key="1">
    <source>
        <dbReference type="SAM" id="Phobius"/>
    </source>
</evidence>
<dbReference type="AlphaFoldDB" id="A0AAV3RJP8"/>
<gene>
    <name evidence="2" type="ORF">LIER_28442</name>
</gene>